<comment type="caution">
    <text evidence="3">The sequence shown here is derived from an EMBL/GenBank/DDBJ whole genome shotgun (WGS) entry which is preliminary data.</text>
</comment>
<dbReference type="GO" id="GO:0003729">
    <property type="term" value="F:mRNA binding"/>
    <property type="evidence" value="ECO:0007669"/>
    <property type="project" value="UniProtKB-ARBA"/>
</dbReference>
<dbReference type="Proteomes" id="UP000265520">
    <property type="component" value="Unassembled WGS sequence"/>
</dbReference>
<name>A0A392NEY3_9FABA</name>
<organism evidence="3 4">
    <name type="scientific">Trifolium medium</name>
    <dbReference type="NCBI Taxonomy" id="97028"/>
    <lineage>
        <taxon>Eukaryota</taxon>
        <taxon>Viridiplantae</taxon>
        <taxon>Streptophyta</taxon>
        <taxon>Embryophyta</taxon>
        <taxon>Tracheophyta</taxon>
        <taxon>Spermatophyta</taxon>
        <taxon>Magnoliopsida</taxon>
        <taxon>eudicotyledons</taxon>
        <taxon>Gunneridae</taxon>
        <taxon>Pentapetalae</taxon>
        <taxon>rosids</taxon>
        <taxon>fabids</taxon>
        <taxon>Fabales</taxon>
        <taxon>Fabaceae</taxon>
        <taxon>Papilionoideae</taxon>
        <taxon>50 kb inversion clade</taxon>
        <taxon>NPAAA clade</taxon>
        <taxon>Hologalegina</taxon>
        <taxon>IRL clade</taxon>
        <taxon>Trifolieae</taxon>
        <taxon>Trifolium</taxon>
    </lineage>
</organism>
<keyword evidence="1" id="KW-1017">Isopeptide bond</keyword>
<feature type="domain" description="Ubiquitin-like" evidence="2">
    <location>
        <begin position="1"/>
        <end position="72"/>
    </location>
</feature>
<dbReference type="PROSITE" id="PS50053">
    <property type="entry name" value="UBIQUITIN_2"/>
    <property type="match status" value="1"/>
</dbReference>
<dbReference type="InterPro" id="IPR019956">
    <property type="entry name" value="Ubiquitin_dom"/>
</dbReference>
<dbReference type="InterPro" id="IPR029071">
    <property type="entry name" value="Ubiquitin-like_domsf"/>
</dbReference>
<dbReference type="PANTHER" id="PTHR10666">
    <property type="entry name" value="UBIQUITIN"/>
    <property type="match status" value="1"/>
</dbReference>
<gene>
    <name evidence="3" type="ORF">A2U01_0019302</name>
</gene>
<dbReference type="SUPFAM" id="SSF54236">
    <property type="entry name" value="Ubiquitin-like"/>
    <property type="match status" value="1"/>
</dbReference>
<dbReference type="PRINTS" id="PR00348">
    <property type="entry name" value="UBIQUITIN"/>
</dbReference>
<dbReference type="EMBL" id="LXQA010037237">
    <property type="protein sequence ID" value="MCH98302.1"/>
    <property type="molecule type" value="Genomic_DNA"/>
</dbReference>
<evidence type="ECO:0000259" key="2">
    <source>
        <dbReference type="PROSITE" id="PS50053"/>
    </source>
</evidence>
<dbReference type="Pfam" id="PF00240">
    <property type="entry name" value="ubiquitin"/>
    <property type="match status" value="1"/>
</dbReference>
<reference evidence="3 4" key="1">
    <citation type="journal article" date="2018" name="Front. Plant Sci.">
        <title>Red Clover (Trifolium pratense) and Zigzag Clover (T. medium) - A Picture of Genomic Similarities and Differences.</title>
        <authorList>
            <person name="Dluhosova J."/>
            <person name="Istvanek J."/>
            <person name="Nedelnik J."/>
            <person name="Repkova J."/>
        </authorList>
    </citation>
    <scope>NUCLEOTIDE SEQUENCE [LARGE SCALE GENOMIC DNA]</scope>
    <source>
        <strain evidence="4">cv. 10/8</strain>
        <tissue evidence="3">Leaf</tissue>
    </source>
</reference>
<accession>A0A392NEY3</accession>
<dbReference type="AlphaFoldDB" id="A0A392NEY3"/>
<sequence length="72" mass="8262">MQIYAKKYFCGKMIPLRVKTSDTIVNVMKKITEKEGIPVEQQCLLFDGVKLNDKLTLANYDIQEKSILDLVP</sequence>
<dbReference type="SMART" id="SM00213">
    <property type="entry name" value="UBQ"/>
    <property type="match status" value="1"/>
</dbReference>
<protein>
    <submittedName>
        <fullName evidence="3">Ubiquitin</fullName>
    </submittedName>
</protein>
<evidence type="ECO:0000313" key="3">
    <source>
        <dbReference type="EMBL" id="MCH98302.1"/>
    </source>
</evidence>
<dbReference type="InterPro" id="IPR050158">
    <property type="entry name" value="Ubiquitin_ubiquitin-like"/>
</dbReference>
<dbReference type="InterPro" id="IPR000626">
    <property type="entry name" value="Ubiquitin-like_dom"/>
</dbReference>
<dbReference type="Gene3D" id="3.10.20.90">
    <property type="entry name" value="Phosphatidylinositol 3-kinase Catalytic Subunit, Chain A, domain 1"/>
    <property type="match status" value="1"/>
</dbReference>
<keyword evidence="4" id="KW-1185">Reference proteome</keyword>
<proteinExistence type="predicted"/>
<evidence type="ECO:0000256" key="1">
    <source>
        <dbReference type="ARBA" id="ARBA00022499"/>
    </source>
</evidence>
<evidence type="ECO:0000313" key="4">
    <source>
        <dbReference type="Proteomes" id="UP000265520"/>
    </source>
</evidence>